<keyword evidence="7" id="KW-0560">Oxidoreductase</keyword>
<dbReference type="AlphaFoldDB" id="A0AAD8DTJ4"/>
<dbReference type="InterPro" id="IPR000873">
    <property type="entry name" value="AMP-dep_synth/lig_dom"/>
</dbReference>
<dbReference type="GO" id="GO:0008218">
    <property type="term" value="P:bioluminescence"/>
    <property type="evidence" value="ECO:0007669"/>
    <property type="project" value="UniProtKB-KW"/>
</dbReference>
<dbReference type="Gene3D" id="3.40.50.12780">
    <property type="entry name" value="N-terminal domain of ligase-like"/>
    <property type="match status" value="1"/>
</dbReference>
<evidence type="ECO:0000256" key="12">
    <source>
        <dbReference type="ARBA" id="ARBA00048497"/>
    </source>
</evidence>
<dbReference type="InterPro" id="IPR020845">
    <property type="entry name" value="AMP-binding_CS"/>
</dbReference>
<dbReference type="InterPro" id="IPR042099">
    <property type="entry name" value="ANL_N_sf"/>
</dbReference>
<protein>
    <recommendedName>
        <fullName evidence="4">Luciferin 4-monooxygenase</fullName>
        <ecNumber evidence="3">1.13.12.7</ecNumber>
    </recommendedName>
</protein>
<keyword evidence="6" id="KW-0067">ATP-binding</keyword>
<dbReference type="EC" id="1.13.12.7" evidence="3"/>
<dbReference type="FunFam" id="3.30.300.30:FF:000007">
    <property type="entry name" value="4-coumarate--CoA ligase 2"/>
    <property type="match status" value="1"/>
</dbReference>
<comment type="subcellular location">
    <subcellularLocation>
        <location evidence="1">Peroxisome</location>
    </subcellularLocation>
</comment>
<accession>A0AAD8DTJ4</accession>
<evidence type="ECO:0000256" key="8">
    <source>
        <dbReference type="ARBA" id="ARBA00023033"/>
    </source>
</evidence>
<feature type="domain" description="AMP-binding enzyme C-terminal" evidence="14">
    <location>
        <begin position="493"/>
        <end position="568"/>
    </location>
</feature>
<comment type="catalytic activity">
    <reaction evidence="12">
        <text>firefly D-luciferin + ATP + O2 = firefly oxyluciferin + hnu + AMP + CO2 + diphosphate</text>
        <dbReference type="Rhea" id="RHEA:10732"/>
        <dbReference type="ChEBI" id="CHEBI:15379"/>
        <dbReference type="ChEBI" id="CHEBI:16526"/>
        <dbReference type="ChEBI" id="CHEBI:16792"/>
        <dbReference type="ChEBI" id="CHEBI:30212"/>
        <dbReference type="ChEBI" id="CHEBI:30616"/>
        <dbReference type="ChEBI" id="CHEBI:33019"/>
        <dbReference type="ChEBI" id="CHEBI:58038"/>
        <dbReference type="ChEBI" id="CHEBI:456215"/>
        <dbReference type="EC" id="1.13.12.7"/>
    </reaction>
</comment>
<dbReference type="Pfam" id="PF00501">
    <property type="entry name" value="AMP-binding"/>
    <property type="match status" value="1"/>
</dbReference>
<evidence type="ECO:0000256" key="3">
    <source>
        <dbReference type="ARBA" id="ARBA00012532"/>
    </source>
</evidence>
<keyword evidence="5" id="KW-0547">Nucleotide-binding</keyword>
<keyword evidence="8" id="KW-0503">Monooxygenase</keyword>
<sequence>MNAAQSRTMVAKNLFTVNRTLNSVKQSSKYASVVIRKHSVWTEDRVIKSPYKEVELPNVSLYNYVWQNLDRWPERTASVCAVTGRGYTYEQAFRLSNRFGANLRTKFNICDGDSVAVMLPNLPDFPLIAMGILAAGGVITSINPIYTAHEVQRQLKMSVAKAIVTLPEIVPVIKEAFKIAKINIPIIVVRTNNNPIPEGTALFNELSEDIHTDKSVLRQVSRNPNDICFLPYSSGTTGLPKGVELSHRNIMSNCEQINDPLLSMHNETTANHQDCVIGVLPFFHIYAATVLMFHKLSIGAKLVALAKFQSETFLKTIEKQKTNILMVAPPLILMMASHPASTEKIFEHVDVVCSGAAPLAASDVERLFQRTKRDIEFRQGYGLTETSPTVSLSPKGSKRYEATGPPIGSTEIRIVDSDLNNLGPNETGEILVRGPQVMRGYRDNPQANTESFTADGWFRTGDLAVADEEGTITVADRLKELIKVKGFQVPPAELESLLREHPSVNDAAVIGVPHQSKGETPKAFVVLKDGHKCTERQISEFVNEKVAAYKHVDDITFIDSIPKSAAGKILRRVLKDKYC</sequence>
<evidence type="ECO:0000256" key="1">
    <source>
        <dbReference type="ARBA" id="ARBA00004275"/>
    </source>
</evidence>
<evidence type="ECO:0000259" key="14">
    <source>
        <dbReference type="Pfam" id="PF13193"/>
    </source>
</evidence>
<evidence type="ECO:0000256" key="6">
    <source>
        <dbReference type="ARBA" id="ARBA00022840"/>
    </source>
</evidence>
<dbReference type="Proteomes" id="UP001231518">
    <property type="component" value="Chromosome 3"/>
</dbReference>
<dbReference type="InterPro" id="IPR045851">
    <property type="entry name" value="AMP-bd_C_sf"/>
</dbReference>
<reference evidence="15" key="1">
    <citation type="submission" date="2023-03" db="EMBL/GenBank/DDBJ databases">
        <title>Chromosome-level genomes of two armyworms, Mythimna separata and Mythimna loreyi, provide insights into the biosynthesis and reception of sex pheromones.</title>
        <authorList>
            <person name="Zhao H."/>
        </authorList>
    </citation>
    <scope>NUCLEOTIDE SEQUENCE</scope>
    <source>
        <strain evidence="15">BeijingLab</strain>
        <tissue evidence="15">Pupa</tissue>
    </source>
</reference>
<proteinExistence type="inferred from homology"/>
<dbReference type="GO" id="GO:0046949">
    <property type="term" value="P:fatty-acyl-CoA biosynthetic process"/>
    <property type="evidence" value="ECO:0007669"/>
    <property type="project" value="TreeGrafter"/>
</dbReference>
<dbReference type="PROSITE" id="PS00455">
    <property type="entry name" value="AMP_BINDING"/>
    <property type="match status" value="1"/>
</dbReference>
<dbReference type="GO" id="GO:0004467">
    <property type="term" value="F:long-chain fatty acid-CoA ligase activity"/>
    <property type="evidence" value="ECO:0007669"/>
    <property type="project" value="TreeGrafter"/>
</dbReference>
<keyword evidence="10" id="KW-0455">Luminescence</keyword>
<comment type="similarity">
    <text evidence="2">Belongs to the ATP-dependent AMP-binding enzyme family.</text>
</comment>
<keyword evidence="11" id="KW-0599">Photoprotein</keyword>
<comment type="caution">
    <text evidence="15">The sequence shown here is derived from an EMBL/GenBank/DDBJ whole genome shotgun (WGS) entry which is preliminary data.</text>
</comment>
<evidence type="ECO:0000256" key="11">
    <source>
        <dbReference type="ARBA" id="ARBA00023262"/>
    </source>
</evidence>
<gene>
    <name evidence="15" type="ORF">PYW07_012404</name>
</gene>
<keyword evidence="9" id="KW-0576">Peroxisome</keyword>
<dbReference type="GO" id="GO:0004497">
    <property type="term" value="F:monooxygenase activity"/>
    <property type="evidence" value="ECO:0007669"/>
    <property type="project" value="UniProtKB-KW"/>
</dbReference>
<evidence type="ECO:0000313" key="16">
    <source>
        <dbReference type="Proteomes" id="UP001231518"/>
    </source>
</evidence>
<dbReference type="EMBL" id="JARGEI010000014">
    <property type="protein sequence ID" value="KAJ8720361.1"/>
    <property type="molecule type" value="Genomic_DNA"/>
</dbReference>
<name>A0AAD8DTJ4_MYTSE</name>
<dbReference type="FunFam" id="3.40.50.12780:FF:000003">
    <property type="entry name" value="Long-chain-fatty-acid--CoA ligase FadD"/>
    <property type="match status" value="1"/>
</dbReference>
<evidence type="ECO:0000256" key="10">
    <source>
        <dbReference type="ARBA" id="ARBA00023223"/>
    </source>
</evidence>
<dbReference type="GO" id="GO:0005777">
    <property type="term" value="C:peroxisome"/>
    <property type="evidence" value="ECO:0007669"/>
    <property type="project" value="UniProtKB-SubCell"/>
</dbReference>
<evidence type="ECO:0000256" key="5">
    <source>
        <dbReference type="ARBA" id="ARBA00022741"/>
    </source>
</evidence>
<dbReference type="PANTHER" id="PTHR24096">
    <property type="entry name" value="LONG-CHAIN-FATTY-ACID--COA LIGASE"/>
    <property type="match status" value="1"/>
</dbReference>
<dbReference type="CDD" id="cd05911">
    <property type="entry name" value="Firefly_Luc_like"/>
    <property type="match status" value="1"/>
</dbReference>
<evidence type="ECO:0000256" key="4">
    <source>
        <dbReference type="ARBA" id="ARBA00019043"/>
    </source>
</evidence>
<evidence type="ECO:0000256" key="9">
    <source>
        <dbReference type="ARBA" id="ARBA00023140"/>
    </source>
</evidence>
<dbReference type="GO" id="GO:0005524">
    <property type="term" value="F:ATP binding"/>
    <property type="evidence" value="ECO:0007669"/>
    <property type="project" value="UniProtKB-KW"/>
</dbReference>
<organism evidence="15 16">
    <name type="scientific">Mythimna separata</name>
    <name type="common">Oriental armyworm</name>
    <name type="synonym">Pseudaletia separata</name>
    <dbReference type="NCBI Taxonomy" id="271217"/>
    <lineage>
        <taxon>Eukaryota</taxon>
        <taxon>Metazoa</taxon>
        <taxon>Ecdysozoa</taxon>
        <taxon>Arthropoda</taxon>
        <taxon>Hexapoda</taxon>
        <taxon>Insecta</taxon>
        <taxon>Pterygota</taxon>
        <taxon>Neoptera</taxon>
        <taxon>Endopterygota</taxon>
        <taxon>Lepidoptera</taxon>
        <taxon>Glossata</taxon>
        <taxon>Ditrysia</taxon>
        <taxon>Noctuoidea</taxon>
        <taxon>Noctuidae</taxon>
        <taxon>Noctuinae</taxon>
        <taxon>Hadenini</taxon>
        <taxon>Mythimna</taxon>
    </lineage>
</organism>
<evidence type="ECO:0000259" key="13">
    <source>
        <dbReference type="Pfam" id="PF00501"/>
    </source>
</evidence>
<dbReference type="InterPro" id="IPR025110">
    <property type="entry name" value="AMP-bd_C"/>
</dbReference>
<evidence type="ECO:0000256" key="7">
    <source>
        <dbReference type="ARBA" id="ARBA00023002"/>
    </source>
</evidence>
<evidence type="ECO:0000313" key="15">
    <source>
        <dbReference type="EMBL" id="KAJ8720361.1"/>
    </source>
</evidence>
<evidence type="ECO:0000256" key="2">
    <source>
        <dbReference type="ARBA" id="ARBA00006432"/>
    </source>
</evidence>
<keyword evidence="16" id="KW-1185">Reference proteome</keyword>
<dbReference type="Gene3D" id="3.30.300.30">
    <property type="match status" value="1"/>
</dbReference>
<dbReference type="PANTHER" id="PTHR24096:SF422">
    <property type="entry name" value="BCDNA.GH02901"/>
    <property type="match status" value="1"/>
</dbReference>
<dbReference type="SUPFAM" id="SSF56801">
    <property type="entry name" value="Acetyl-CoA synthetase-like"/>
    <property type="match status" value="1"/>
</dbReference>
<feature type="domain" description="AMP-dependent synthetase/ligase" evidence="13">
    <location>
        <begin position="67"/>
        <end position="441"/>
    </location>
</feature>
<dbReference type="Pfam" id="PF13193">
    <property type="entry name" value="AMP-binding_C"/>
    <property type="match status" value="1"/>
</dbReference>